<feature type="compositionally biased region" description="Basic and acidic residues" evidence="1">
    <location>
        <begin position="19"/>
        <end position="44"/>
    </location>
</feature>
<keyword evidence="3" id="KW-1185">Reference proteome</keyword>
<evidence type="ECO:0000313" key="2">
    <source>
        <dbReference type="EMBL" id="PAV66189.1"/>
    </source>
</evidence>
<sequence length="140" mass="16126">MARQPVRMDRRRRLGGRRSPAERGHRHIIEQRRDADAERGAEPRRRFRPHPRRQRIARAQRRAGHVMHQHPRALAALLRHRLARHRLADAVRRLHRRGIVVAAAHVDHRGDTLLEQIHRQAGDDPPGDAGEQGLGQAVGK</sequence>
<reference evidence="2 3" key="1">
    <citation type="journal article" date="2017" name="Curr. Biol.">
        <title>Genome architecture and evolution of a unichromosomal asexual nematode.</title>
        <authorList>
            <person name="Fradin H."/>
            <person name="Zegar C."/>
            <person name="Gutwein M."/>
            <person name="Lucas J."/>
            <person name="Kovtun M."/>
            <person name="Corcoran D."/>
            <person name="Baugh L.R."/>
            <person name="Kiontke K."/>
            <person name="Gunsalus K."/>
            <person name="Fitch D.H."/>
            <person name="Piano F."/>
        </authorList>
    </citation>
    <scope>NUCLEOTIDE SEQUENCE [LARGE SCALE GENOMIC DNA]</scope>
    <source>
        <strain evidence="2">PF1309</strain>
    </source>
</reference>
<feature type="region of interest" description="Disordered" evidence="1">
    <location>
        <begin position="1"/>
        <end position="69"/>
    </location>
</feature>
<feature type="region of interest" description="Disordered" evidence="1">
    <location>
        <begin position="119"/>
        <end position="140"/>
    </location>
</feature>
<name>A0A2A2JXA4_9BILA</name>
<gene>
    <name evidence="2" type="ORF">WR25_15072</name>
</gene>
<feature type="compositionally biased region" description="Gly residues" evidence="1">
    <location>
        <begin position="130"/>
        <end position="140"/>
    </location>
</feature>
<dbReference type="Proteomes" id="UP000218231">
    <property type="component" value="Unassembled WGS sequence"/>
</dbReference>
<dbReference type="AlphaFoldDB" id="A0A2A2JXA4"/>
<comment type="caution">
    <text evidence="2">The sequence shown here is derived from an EMBL/GenBank/DDBJ whole genome shotgun (WGS) entry which is preliminary data.</text>
</comment>
<organism evidence="2 3">
    <name type="scientific">Diploscapter pachys</name>
    <dbReference type="NCBI Taxonomy" id="2018661"/>
    <lineage>
        <taxon>Eukaryota</taxon>
        <taxon>Metazoa</taxon>
        <taxon>Ecdysozoa</taxon>
        <taxon>Nematoda</taxon>
        <taxon>Chromadorea</taxon>
        <taxon>Rhabditida</taxon>
        <taxon>Rhabditina</taxon>
        <taxon>Rhabditomorpha</taxon>
        <taxon>Rhabditoidea</taxon>
        <taxon>Rhabditidae</taxon>
        <taxon>Diploscapter</taxon>
    </lineage>
</organism>
<evidence type="ECO:0000256" key="1">
    <source>
        <dbReference type="SAM" id="MobiDB-lite"/>
    </source>
</evidence>
<protein>
    <submittedName>
        <fullName evidence="2">Uncharacterized protein</fullName>
    </submittedName>
</protein>
<feature type="compositionally biased region" description="Basic residues" evidence="1">
    <location>
        <begin position="45"/>
        <end position="69"/>
    </location>
</feature>
<evidence type="ECO:0000313" key="3">
    <source>
        <dbReference type="Proteomes" id="UP000218231"/>
    </source>
</evidence>
<proteinExistence type="predicted"/>
<dbReference type="EMBL" id="LIAE01010145">
    <property type="protein sequence ID" value="PAV66189.1"/>
    <property type="molecule type" value="Genomic_DNA"/>
</dbReference>
<accession>A0A2A2JXA4</accession>